<proteinExistence type="inferred from homology"/>
<keyword evidence="10 13" id="KW-0573">Peptidoglycan synthesis</keyword>
<evidence type="ECO:0000256" key="10">
    <source>
        <dbReference type="ARBA" id="ARBA00022984"/>
    </source>
</evidence>
<keyword evidence="5 13" id="KW-0963">Cytoplasm</keyword>
<feature type="active site" evidence="14">
    <location>
        <position position="13"/>
    </location>
</feature>
<keyword evidence="15" id="KW-0464">Manganese</keyword>
<dbReference type="GO" id="GO:0005737">
    <property type="term" value="C:cytoplasm"/>
    <property type="evidence" value="ECO:0007669"/>
    <property type="project" value="UniProtKB-SubCell"/>
</dbReference>
<keyword evidence="15" id="KW-0479">Metal-binding</keyword>
<dbReference type="Gene3D" id="3.30.470.20">
    <property type="entry name" value="ATP-grasp fold, B domain"/>
    <property type="match status" value="1"/>
</dbReference>
<reference evidence="19" key="2">
    <citation type="submission" date="2013-07" db="EMBL/GenBank/DDBJ databases">
        <authorList>
            <person name="Morais-Silva F.O."/>
            <person name="Rezende A.M."/>
            <person name="Pimentel C."/>
            <person name="Resende D.M."/>
            <person name="Santos C.I."/>
            <person name="Clemente C."/>
            <person name="de Oliveira L.M."/>
            <person name="da Silva S.M."/>
            <person name="Costa D.A."/>
            <person name="Varela-Raposo A."/>
            <person name="Horacio E.C.A."/>
            <person name="Matos M."/>
            <person name="Flores O."/>
            <person name="Ruiz J.C."/>
            <person name="Rodrigues-Pousada C."/>
        </authorList>
    </citation>
    <scope>NUCLEOTIDE SEQUENCE [LARGE SCALE GENOMIC DNA]</scope>
    <source>
        <strain evidence="19">ATCC 19364 / DSM 1382 / NCIMB 9332 / VKM B-1759</strain>
    </source>
</reference>
<feature type="binding site" evidence="15">
    <location>
        <position position="269"/>
    </location>
    <ligand>
        <name>Mg(2+)</name>
        <dbReference type="ChEBI" id="CHEBI:18420"/>
        <label>1</label>
    </ligand>
</feature>
<dbReference type="Pfam" id="PF07478">
    <property type="entry name" value="Dala_Dala_lig_C"/>
    <property type="match status" value="1"/>
</dbReference>
<name>T2G8P0_MEGG1</name>
<evidence type="ECO:0000256" key="5">
    <source>
        <dbReference type="ARBA" id="ARBA00022490"/>
    </source>
</evidence>
<evidence type="ECO:0000256" key="15">
    <source>
        <dbReference type="PIRSR" id="PIRSR039102-3"/>
    </source>
</evidence>
<accession>T2G8P0</accession>
<dbReference type="GO" id="GO:0071555">
    <property type="term" value="P:cell wall organization"/>
    <property type="evidence" value="ECO:0007669"/>
    <property type="project" value="UniProtKB-KW"/>
</dbReference>
<dbReference type="HOGENOM" id="CLU_039268_1_1_7"/>
<dbReference type="PROSITE" id="PS00843">
    <property type="entry name" value="DALA_DALA_LIGASE_1"/>
    <property type="match status" value="1"/>
</dbReference>
<dbReference type="EMBL" id="CP006585">
    <property type="protein sequence ID" value="AGW12643.1"/>
    <property type="molecule type" value="Genomic_DNA"/>
</dbReference>
<dbReference type="PROSITE" id="PS00844">
    <property type="entry name" value="DALA_DALA_LIGASE_2"/>
    <property type="match status" value="1"/>
</dbReference>
<evidence type="ECO:0000256" key="3">
    <source>
        <dbReference type="ARBA" id="ARBA00010871"/>
    </source>
</evidence>
<dbReference type="Gene3D" id="3.40.50.20">
    <property type="match status" value="1"/>
</dbReference>
<reference evidence="18 19" key="1">
    <citation type="journal article" date="2013" name="J. Bacteriol.">
        <title>Roles of HynAB and Ech, the only two hydrogenases found in the model sulfate reducer Desulfovibrio gigas.</title>
        <authorList>
            <person name="Morais-Silva F.O."/>
            <person name="Santos C.I."/>
            <person name="Rodrigues R."/>
            <person name="Pereira I.A."/>
            <person name="Rodrigues-Pousada C."/>
        </authorList>
    </citation>
    <scope>NUCLEOTIDE SEQUENCE [LARGE SCALE GENOMIC DNA]</scope>
    <source>
        <strain evidence="19">ATCC 19364 / DSM 1382 / NCIMB 9332 / VKM B-1759</strain>
    </source>
</reference>
<keyword evidence="7 16" id="KW-0547">Nucleotide-binding</keyword>
<dbReference type="RefSeq" id="WP_021759327.1">
    <property type="nucleotide sequence ID" value="NC_022444.1"/>
</dbReference>
<dbReference type="InterPro" id="IPR016185">
    <property type="entry name" value="PreATP-grasp_dom_sf"/>
</dbReference>
<feature type="binding site" evidence="15">
    <location>
        <position position="256"/>
    </location>
    <ligand>
        <name>Mg(2+)</name>
        <dbReference type="ChEBI" id="CHEBI:18420"/>
        <label>1</label>
    </ligand>
</feature>
<evidence type="ECO:0000256" key="4">
    <source>
        <dbReference type="ARBA" id="ARBA00012216"/>
    </source>
</evidence>
<evidence type="ECO:0000256" key="13">
    <source>
        <dbReference type="HAMAP-Rule" id="MF_00047"/>
    </source>
</evidence>
<dbReference type="GO" id="GO:0008360">
    <property type="term" value="P:regulation of cell shape"/>
    <property type="evidence" value="ECO:0007669"/>
    <property type="project" value="UniProtKB-KW"/>
</dbReference>
<dbReference type="GO" id="GO:0008716">
    <property type="term" value="F:D-alanine-D-alanine ligase activity"/>
    <property type="evidence" value="ECO:0007669"/>
    <property type="project" value="UniProtKB-UniRule"/>
</dbReference>
<dbReference type="Proteomes" id="UP000016587">
    <property type="component" value="Chromosome"/>
</dbReference>
<dbReference type="STRING" id="1121448.DGI_0741"/>
<comment type="similarity">
    <text evidence="3 13">Belongs to the D-alanine--D-alanine ligase family.</text>
</comment>
<evidence type="ECO:0000256" key="14">
    <source>
        <dbReference type="PIRSR" id="PIRSR039102-1"/>
    </source>
</evidence>
<comment type="catalytic activity">
    <reaction evidence="12 13">
        <text>2 D-alanine + ATP = D-alanyl-D-alanine + ADP + phosphate + H(+)</text>
        <dbReference type="Rhea" id="RHEA:11224"/>
        <dbReference type="ChEBI" id="CHEBI:15378"/>
        <dbReference type="ChEBI" id="CHEBI:30616"/>
        <dbReference type="ChEBI" id="CHEBI:43474"/>
        <dbReference type="ChEBI" id="CHEBI:57416"/>
        <dbReference type="ChEBI" id="CHEBI:57822"/>
        <dbReference type="ChEBI" id="CHEBI:456216"/>
        <dbReference type="EC" id="6.3.2.4"/>
    </reaction>
</comment>
<dbReference type="Gene3D" id="3.30.1490.20">
    <property type="entry name" value="ATP-grasp fold, A domain"/>
    <property type="match status" value="1"/>
</dbReference>
<dbReference type="OrthoDB" id="9813261at2"/>
<feature type="binding site" evidence="15">
    <location>
        <position position="269"/>
    </location>
    <ligand>
        <name>Mg(2+)</name>
        <dbReference type="ChEBI" id="CHEBI:18420"/>
        <label>2</label>
    </ligand>
</feature>
<dbReference type="UniPathway" id="UPA00219"/>
<dbReference type="AlphaFoldDB" id="T2G8P0"/>
<dbReference type="InterPro" id="IPR005905">
    <property type="entry name" value="D_ala_D_ala"/>
</dbReference>
<evidence type="ECO:0000256" key="12">
    <source>
        <dbReference type="ARBA" id="ARBA00047614"/>
    </source>
</evidence>
<dbReference type="KEGG" id="dgg:DGI_0741"/>
<dbReference type="PATRIC" id="fig|1121448.10.peg.747"/>
<dbReference type="PIRSF" id="PIRSF039102">
    <property type="entry name" value="Ddl/VanB"/>
    <property type="match status" value="1"/>
</dbReference>
<dbReference type="NCBIfam" id="NF002378">
    <property type="entry name" value="PRK01372.1"/>
    <property type="match status" value="1"/>
</dbReference>
<organism evidence="18 19">
    <name type="scientific">Megalodesulfovibrio gigas (strain ATCC 19364 / DSM 1382 / NCIMB 9332 / VKM B-1759)</name>
    <name type="common">Desulfovibrio gigas</name>
    <dbReference type="NCBI Taxonomy" id="1121448"/>
    <lineage>
        <taxon>Bacteria</taxon>
        <taxon>Pseudomonadati</taxon>
        <taxon>Thermodesulfobacteriota</taxon>
        <taxon>Desulfovibrionia</taxon>
        <taxon>Desulfovibrionales</taxon>
        <taxon>Desulfovibrionaceae</taxon>
        <taxon>Megalodesulfovibrio</taxon>
    </lineage>
</organism>
<evidence type="ECO:0000256" key="8">
    <source>
        <dbReference type="ARBA" id="ARBA00022840"/>
    </source>
</evidence>
<comment type="cofactor">
    <cofactor evidence="15">
        <name>Mg(2+)</name>
        <dbReference type="ChEBI" id="CHEBI:18420"/>
    </cofactor>
    <cofactor evidence="15">
        <name>Mn(2+)</name>
        <dbReference type="ChEBI" id="CHEBI:29035"/>
    </cofactor>
    <text evidence="15">Binds 2 magnesium or manganese ions per subunit.</text>
</comment>
<dbReference type="PANTHER" id="PTHR23132:SF23">
    <property type="entry name" value="D-ALANINE--D-ALANINE LIGASE B"/>
    <property type="match status" value="1"/>
</dbReference>
<keyword evidence="6 13" id="KW-0436">Ligase</keyword>
<dbReference type="GO" id="GO:0005524">
    <property type="term" value="F:ATP binding"/>
    <property type="evidence" value="ECO:0007669"/>
    <property type="project" value="UniProtKB-UniRule"/>
</dbReference>
<dbReference type="GO" id="GO:0046872">
    <property type="term" value="F:metal ion binding"/>
    <property type="evidence" value="ECO:0007669"/>
    <property type="project" value="UniProtKB-KW"/>
</dbReference>
<dbReference type="EC" id="6.3.2.4" evidence="4 13"/>
<evidence type="ECO:0000256" key="7">
    <source>
        <dbReference type="ARBA" id="ARBA00022741"/>
    </source>
</evidence>
<evidence type="ECO:0000259" key="17">
    <source>
        <dbReference type="PROSITE" id="PS50975"/>
    </source>
</evidence>
<keyword evidence="15" id="KW-0460">Magnesium</keyword>
<evidence type="ECO:0000256" key="2">
    <source>
        <dbReference type="ARBA" id="ARBA00004496"/>
    </source>
</evidence>
<feature type="active site" evidence="14">
    <location>
        <position position="144"/>
    </location>
</feature>
<evidence type="ECO:0000256" key="16">
    <source>
        <dbReference type="PROSITE-ProRule" id="PRU00409"/>
    </source>
</evidence>
<evidence type="ECO:0000313" key="18">
    <source>
        <dbReference type="EMBL" id="AGW12643.1"/>
    </source>
</evidence>
<evidence type="ECO:0000256" key="1">
    <source>
        <dbReference type="ARBA" id="ARBA00001936"/>
    </source>
</evidence>
<evidence type="ECO:0000256" key="6">
    <source>
        <dbReference type="ARBA" id="ARBA00022598"/>
    </source>
</evidence>
<comment type="subcellular location">
    <subcellularLocation>
        <location evidence="2 13">Cytoplasm</location>
    </subcellularLocation>
</comment>
<dbReference type="PANTHER" id="PTHR23132">
    <property type="entry name" value="D-ALANINE--D-ALANINE LIGASE"/>
    <property type="match status" value="1"/>
</dbReference>
<comment type="function">
    <text evidence="13">Cell wall formation.</text>
</comment>
<dbReference type="eggNOG" id="COG1181">
    <property type="taxonomic scope" value="Bacteria"/>
</dbReference>
<feature type="binding site" evidence="15">
    <location>
        <position position="271"/>
    </location>
    <ligand>
        <name>Mg(2+)</name>
        <dbReference type="ChEBI" id="CHEBI:18420"/>
        <label>2</label>
    </ligand>
</feature>
<gene>
    <name evidence="13" type="primary">ddl</name>
    <name evidence="18" type="ORF">DGI_0741</name>
</gene>
<dbReference type="SUPFAM" id="SSF52440">
    <property type="entry name" value="PreATP-grasp domain"/>
    <property type="match status" value="1"/>
</dbReference>
<evidence type="ECO:0000313" key="19">
    <source>
        <dbReference type="Proteomes" id="UP000016587"/>
    </source>
</evidence>
<evidence type="ECO:0000256" key="11">
    <source>
        <dbReference type="ARBA" id="ARBA00023316"/>
    </source>
</evidence>
<keyword evidence="8 16" id="KW-0067">ATP-binding</keyword>
<keyword evidence="9 13" id="KW-0133">Cell shape</keyword>
<dbReference type="PROSITE" id="PS50975">
    <property type="entry name" value="ATP_GRASP"/>
    <property type="match status" value="1"/>
</dbReference>
<dbReference type="InterPro" id="IPR013815">
    <property type="entry name" value="ATP_grasp_subdomain_1"/>
</dbReference>
<dbReference type="SUPFAM" id="SSF56059">
    <property type="entry name" value="Glutathione synthetase ATP-binding domain-like"/>
    <property type="match status" value="1"/>
</dbReference>
<comment type="cofactor">
    <cofactor evidence="1">
        <name>Mn(2+)</name>
        <dbReference type="ChEBI" id="CHEBI:29035"/>
    </cofactor>
</comment>
<keyword evidence="11 13" id="KW-0961">Cell wall biogenesis/degradation</keyword>
<sequence length="319" mass="33990">MRVLLIAGGWSSERDVSLSGGRIIHAALERLGHEVRHYDPVHDLHGLIPLAREADFAFLNLHGSPGEDGLIQALLDRVGCPYQGSGPAASFLALNKAAAKELLAEAGVPTPNWVFLPQDPGPHMADWRWPHAFPVFVKPNTGGSSLGMGRAADAVTLRTLLEGLWAAGAEALVEEACPGVELTCGVLGNTGEEAALPVILIKPNRGEFFDYASKYEQGGADELCPAPIPDAVRDRVQALALTAHRLLGCEGYSRADFIWDGADGVTLLEVNTLPGMTATSLVPRAARAAGLEFEALIARLLVLGQARARRMDEQKVQSC</sequence>
<dbReference type="HAMAP" id="MF_00047">
    <property type="entry name" value="Dala_Dala_lig"/>
    <property type="match status" value="1"/>
</dbReference>
<keyword evidence="19" id="KW-1185">Reference proteome</keyword>
<protein>
    <recommendedName>
        <fullName evidence="4 13">D-alanine--D-alanine ligase</fullName>
        <ecNumber evidence="4 13">6.3.2.4</ecNumber>
    </recommendedName>
    <alternativeName>
        <fullName evidence="13">D-Ala-D-Ala ligase</fullName>
    </alternativeName>
    <alternativeName>
        <fullName evidence="13">D-alanylalanine synthetase</fullName>
    </alternativeName>
</protein>
<feature type="active site" evidence="14">
    <location>
        <position position="280"/>
    </location>
</feature>
<comment type="pathway">
    <text evidence="13">Cell wall biogenesis; peptidoglycan biosynthesis.</text>
</comment>
<feature type="domain" description="ATP-grasp" evidence="17">
    <location>
        <begin position="100"/>
        <end position="302"/>
    </location>
</feature>
<dbReference type="InterPro" id="IPR011761">
    <property type="entry name" value="ATP-grasp"/>
</dbReference>
<evidence type="ECO:0000256" key="9">
    <source>
        <dbReference type="ARBA" id="ARBA00022960"/>
    </source>
</evidence>
<dbReference type="GO" id="GO:0009252">
    <property type="term" value="P:peptidoglycan biosynthetic process"/>
    <property type="evidence" value="ECO:0007669"/>
    <property type="project" value="UniProtKB-UniRule"/>
</dbReference>
<dbReference type="InterPro" id="IPR011095">
    <property type="entry name" value="Dala_Dala_lig_C"/>
</dbReference>
<dbReference type="InterPro" id="IPR000291">
    <property type="entry name" value="D-Ala_lig_Van_CS"/>
</dbReference>